<comment type="similarity">
    <text evidence="2 8">Belongs to the 4-toluene sulfonate uptake permease (TSUP) (TC 2.A.102) family.</text>
</comment>
<comment type="caution">
    <text evidence="9">The sequence shown here is derived from an EMBL/GenBank/DDBJ whole genome shotgun (WGS) entry which is preliminary data.</text>
</comment>
<keyword evidence="3" id="KW-0813">Transport</keyword>
<keyword evidence="5 8" id="KW-0812">Transmembrane</keyword>
<feature type="transmembrane region" description="Helical" evidence="8">
    <location>
        <begin position="38"/>
        <end position="60"/>
    </location>
</feature>
<name>A0A4Q2U1W3_9HYPH</name>
<dbReference type="OrthoDB" id="7345770at2"/>
<keyword evidence="4 8" id="KW-1003">Cell membrane</keyword>
<evidence type="ECO:0000256" key="1">
    <source>
        <dbReference type="ARBA" id="ARBA00004651"/>
    </source>
</evidence>
<reference evidence="9 10" key="1">
    <citation type="submission" date="2018-12" db="EMBL/GenBank/DDBJ databases">
        <authorList>
            <person name="Grouzdev D.S."/>
            <person name="Krutkina M.S."/>
        </authorList>
    </citation>
    <scope>NUCLEOTIDE SEQUENCE [LARGE SCALE GENOMIC DNA]</scope>
    <source>
        <strain evidence="9 10">RmlP026</strain>
    </source>
</reference>
<sequence length="255" mass="25643">MFTGLLDASPPWPVLLAGAAMMFAAGTLRGYTGFGFSIAAVPLLSLLGTPATVVPIVLMLQLVVSANGIRAAARLSDRRSIGLLAGGALAATPVGLWALTELPDAVVRLTIAGTVSAAVLVLGLGLRPATAPSGPRVLLFGVASGLFNGVAGMPGPPVIAYYLGTPIPAATARASMIVLFTLTSAFALVPLLALGRLHVGYCLLAAAALPVVWLGSSLGAWLHARSSERTYRAAGLTVLAATAALASVRAISSIV</sequence>
<dbReference type="AlphaFoldDB" id="A0A4Q2U1W3"/>
<evidence type="ECO:0000256" key="3">
    <source>
        <dbReference type="ARBA" id="ARBA00022448"/>
    </source>
</evidence>
<dbReference type="RefSeq" id="WP_129228770.1">
    <property type="nucleotide sequence ID" value="NZ_QYBB01000032.1"/>
</dbReference>
<evidence type="ECO:0000313" key="9">
    <source>
        <dbReference type="EMBL" id="RYC30090.1"/>
    </source>
</evidence>
<protein>
    <recommendedName>
        <fullName evidence="8">Probable membrane transporter protein</fullName>
    </recommendedName>
</protein>
<keyword evidence="10" id="KW-1185">Reference proteome</keyword>
<evidence type="ECO:0000256" key="2">
    <source>
        <dbReference type="ARBA" id="ARBA00009142"/>
    </source>
</evidence>
<keyword evidence="6 8" id="KW-1133">Transmembrane helix</keyword>
<proteinExistence type="inferred from homology"/>
<evidence type="ECO:0000256" key="4">
    <source>
        <dbReference type="ARBA" id="ARBA00022475"/>
    </source>
</evidence>
<evidence type="ECO:0000256" key="8">
    <source>
        <dbReference type="RuleBase" id="RU363041"/>
    </source>
</evidence>
<feature type="transmembrane region" description="Helical" evidence="8">
    <location>
        <begin position="12"/>
        <end position="32"/>
    </location>
</feature>
<feature type="transmembrane region" description="Helical" evidence="8">
    <location>
        <begin position="174"/>
        <end position="194"/>
    </location>
</feature>
<keyword evidence="7 8" id="KW-0472">Membrane</keyword>
<evidence type="ECO:0000256" key="6">
    <source>
        <dbReference type="ARBA" id="ARBA00022989"/>
    </source>
</evidence>
<dbReference type="PANTHER" id="PTHR30269">
    <property type="entry name" value="TRANSMEMBRANE PROTEIN YFCA"/>
    <property type="match status" value="1"/>
</dbReference>
<comment type="subcellular location">
    <subcellularLocation>
        <location evidence="1 8">Cell membrane</location>
        <topology evidence="1 8">Multi-pass membrane protein</topology>
    </subcellularLocation>
</comment>
<dbReference type="PANTHER" id="PTHR30269:SF37">
    <property type="entry name" value="MEMBRANE TRANSPORTER PROTEIN"/>
    <property type="match status" value="1"/>
</dbReference>
<accession>A0A4Q2U1W3</accession>
<gene>
    <name evidence="9" type="ORF">D3273_20565</name>
</gene>
<dbReference type="InterPro" id="IPR002781">
    <property type="entry name" value="TM_pro_TauE-like"/>
</dbReference>
<dbReference type="Proteomes" id="UP000290759">
    <property type="component" value="Unassembled WGS sequence"/>
</dbReference>
<feature type="transmembrane region" description="Helical" evidence="8">
    <location>
        <begin position="138"/>
        <end position="162"/>
    </location>
</feature>
<feature type="transmembrane region" description="Helical" evidence="8">
    <location>
        <begin position="201"/>
        <end position="224"/>
    </location>
</feature>
<feature type="transmembrane region" description="Helical" evidence="8">
    <location>
        <begin position="81"/>
        <end position="99"/>
    </location>
</feature>
<dbReference type="GO" id="GO:0005886">
    <property type="term" value="C:plasma membrane"/>
    <property type="evidence" value="ECO:0007669"/>
    <property type="project" value="UniProtKB-SubCell"/>
</dbReference>
<organism evidence="9 10">
    <name type="scientific">Lichenibacterium minor</name>
    <dbReference type="NCBI Taxonomy" id="2316528"/>
    <lineage>
        <taxon>Bacteria</taxon>
        <taxon>Pseudomonadati</taxon>
        <taxon>Pseudomonadota</taxon>
        <taxon>Alphaproteobacteria</taxon>
        <taxon>Hyphomicrobiales</taxon>
        <taxon>Lichenihabitantaceae</taxon>
        <taxon>Lichenibacterium</taxon>
    </lineage>
</organism>
<evidence type="ECO:0000256" key="7">
    <source>
        <dbReference type="ARBA" id="ARBA00023136"/>
    </source>
</evidence>
<dbReference type="InterPro" id="IPR052017">
    <property type="entry name" value="TSUP"/>
</dbReference>
<feature type="transmembrane region" description="Helical" evidence="8">
    <location>
        <begin position="105"/>
        <end position="126"/>
    </location>
</feature>
<dbReference type="Pfam" id="PF01925">
    <property type="entry name" value="TauE"/>
    <property type="match status" value="1"/>
</dbReference>
<evidence type="ECO:0000313" key="10">
    <source>
        <dbReference type="Proteomes" id="UP000290759"/>
    </source>
</evidence>
<reference evidence="9 10" key="2">
    <citation type="submission" date="2019-02" db="EMBL/GenBank/DDBJ databases">
        <title>'Lichenibacterium ramalinii' gen. nov. sp. nov., 'Lichenibacterium minor' gen. nov. sp. nov.</title>
        <authorList>
            <person name="Pankratov T."/>
        </authorList>
    </citation>
    <scope>NUCLEOTIDE SEQUENCE [LARGE SCALE GENOMIC DNA]</scope>
    <source>
        <strain evidence="9 10">RmlP026</strain>
    </source>
</reference>
<feature type="transmembrane region" description="Helical" evidence="8">
    <location>
        <begin position="230"/>
        <end position="251"/>
    </location>
</feature>
<evidence type="ECO:0000256" key="5">
    <source>
        <dbReference type="ARBA" id="ARBA00022692"/>
    </source>
</evidence>
<dbReference type="EMBL" id="QYBB01000032">
    <property type="protein sequence ID" value="RYC30090.1"/>
    <property type="molecule type" value="Genomic_DNA"/>
</dbReference>